<protein>
    <recommendedName>
        <fullName evidence="3">Calcineurin-like phosphoesterase domain-containing protein</fullName>
    </recommendedName>
</protein>
<dbReference type="Pfam" id="PF00149">
    <property type="entry name" value="Metallophos"/>
    <property type="match status" value="1"/>
</dbReference>
<dbReference type="InterPro" id="IPR029052">
    <property type="entry name" value="Metallo-depent_PP-like"/>
</dbReference>
<gene>
    <name evidence="4" type="ORF">Cgig2_031247</name>
</gene>
<keyword evidence="2" id="KW-0732">Signal</keyword>
<dbReference type="OrthoDB" id="783096at2759"/>
<comment type="caution">
    <text evidence="4">The sequence shown here is derived from an EMBL/GenBank/DDBJ whole genome shotgun (WGS) entry which is preliminary data.</text>
</comment>
<evidence type="ECO:0000313" key="5">
    <source>
        <dbReference type="Proteomes" id="UP001153076"/>
    </source>
</evidence>
<keyword evidence="1" id="KW-1133">Transmembrane helix</keyword>
<dbReference type="GO" id="GO:0005737">
    <property type="term" value="C:cytoplasm"/>
    <property type="evidence" value="ECO:0007669"/>
    <property type="project" value="TreeGrafter"/>
</dbReference>
<keyword evidence="5" id="KW-1185">Reference proteome</keyword>
<dbReference type="PIRSF" id="PIRSF030250">
    <property type="entry name" value="Ptase_At2g46880"/>
    <property type="match status" value="1"/>
</dbReference>
<evidence type="ECO:0000256" key="2">
    <source>
        <dbReference type="SAM" id="SignalP"/>
    </source>
</evidence>
<name>A0A9Q1KMB5_9CARY</name>
<feature type="chain" id="PRO_5040384992" description="Calcineurin-like phosphoesterase domain-containing protein" evidence="2">
    <location>
        <begin position="30"/>
        <end position="415"/>
    </location>
</feature>
<dbReference type="SUPFAM" id="SSF56300">
    <property type="entry name" value="Metallo-dependent phosphatases"/>
    <property type="match status" value="1"/>
</dbReference>
<organism evidence="4 5">
    <name type="scientific">Carnegiea gigantea</name>
    <dbReference type="NCBI Taxonomy" id="171969"/>
    <lineage>
        <taxon>Eukaryota</taxon>
        <taxon>Viridiplantae</taxon>
        <taxon>Streptophyta</taxon>
        <taxon>Embryophyta</taxon>
        <taxon>Tracheophyta</taxon>
        <taxon>Spermatophyta</taxon>
        <taxon>Magnoliopsida</taxon>
        <taxon>eudicotyledons</taxon>
        <taxon>Gunneridae</taxon>
        <taxon>Pentapetalae</taxon>
        <taxon>Caryophyllales</taxon>
        <taxon>Cactineae</taxon>
        <taxon>Cactaceae</taxon>
        <taxon>Cactoideae</taxon>
        <taxon>Echinocereeae</taxon>
        <taxon>Carnegiea</taxon>
    </lineage>
</organism>
<dbReference type="GO" id="GO:0016788">
    <property type="term" value="F:hydrolase activity, acting on ester bonds"/>
    <property type="evidence" value="ECO:0007669"/>
    <property type="project" value="TreeGrafter"/>
</dbReference>
<dbReference type="InterPro" id="IPR011230">
    <property type="entry name" value="PAP14/16/28/29"/>
</dbReference>
<dbReference type="EMBL" id="JAKOGI010000077">
    <property type="protein sequence ID" value="KAJ8445434.1"/>
    <property type="molecule type" value="Genomic_DNA"/>
</dbReference>
<proteinExistence type="predicted"/>
<feature type="signal peptide" evidence="2">
    <location>
        <begin position="1"/>
        <end position="29"/>
    </location>
</feature>
<keyword evidence="1" id="KW-0472">Membrane</keyword>
<evidence type="ECO:0000256" key="1">
    <source>
        <dbReference type="SAM" id="Phobius"/>
    </source>
</evidence>
<dbReference type="CDD" id="cd07383">
    <property type="entry name" value="MPP_Dcr2"/>
    <property type="match status" value="1"/>
</dbReference>
<dbReference type="AlphaFoldDB" id="A0A9Q1KMB5"/>
<dbReference type="PANTHER" id="PTHR32440">
    <property type="entry name" value="PHOSPHATASE DCR2-RELATED-RELATED"/>
    <property type="match status" value="1"/>
</dbReference>
<reference evidence="4" key="1">
    <citation type="submission" date="2022-04" db="EMBL/GenBank/DDBJ databases">
        <title>Carnegiea gigantea Genome sequencing and assembly v2.</title>
        <authorList>
            <person name="Copetti D."/>
            <person name="Sanderson M.J."/>
            <person name="Burquez A."/>
            <person name="Wojciechowski M.F."/>
        </authorList>
    </citation>
    <scope>NUCLEOTIDE SEQUENCE</scope>
    <source>
        <strain evidence="4">SGP5-SGP5p</strain>
        <tissue evidence="4">Aerial part</tissue>
    </source>
</reference>
<dbReference type="InterPro" id="IPR004843">
    <property type="entry name" value="Calcineurin-like_PHP"/>
</dbReference>
<accession>A0A9Q1KMB5</accession>
<dbReference type="Proteomes" id="UP001153076">
    <property type="component" value="Unassembled WGS sequence"/>
</dbReference>
<dbReference type="PANTHER" id="PTHR32440:SF11">
    <property type="entry name" value="METALLOPHOSPHOESTERASE DOMAIN-CONTAINING PROTEIN"/>
    <property type="match status" value="1"/>
</dbReference>
<evidence type="ECO:0000313" key="4">
    <source>
        <dbReference type="EMBL" id="KAJ8445434.1"/>
    </source>
</evidence>
<feature type="domain" description="Calcineurin-like phosphoesterase" evidence="3">
    <location>
        <begin position="42"/>
        <end position="312"/>
    </location>
</feature>
<dbReference type="Gene3D" id="3.60.21.10">
    <property type="match status" value="1"/>
</dbReference>
<keyword evidence="1" id="KW-0812">Transmembrane</keyword>
<feature type="transmembrane region" description="Helical" evidence="1">
    <location>
        <begin position="379"/>
        <end position="400"/>
    </location>
</feature>
<sequence length="415" mass="46991">MGLKNGRRRLCFCVMLLILLQIMTQFAFGFEYLQPRHGGSSFKIAIFADLHFGENAWSDWGPKQDVDSIKAMSSLLDQESPVYLGDVVTANNVGIANASLYWGQAISPTRDRGIPWATVFGNHDDAHFEWPKEWFSRSGVPPLYCPTSDSSYAGDEKCSFKGTTRLELMTHELENETLSFSQRGPRHLWPSVSNYFLQISSADDPQLPVAFMYFLDSGGGSYPEIISQAQAEWFKAKSEEINPDSRIPEIVFWHIPSQAYRKVAPPWLLVPWPCKGSINKEGVCAQEDETGIMKILEARPSVQAIFVGHDHGNDWCCPYQKMWLCYARHTGYGGYGNWPRGARILEIVEQPFSLKSWIRMEDGAVHSHVLLSSHTFPVYFPYLFFCLVLLLLFLGIKFFCPTISSRTKSLVSLLA</sequence>
<evidence type="ECO:0000259" key="3">
    <source>
        <dbReference type="Pfam" id="PF00149"/>
    </source>
</evidence>